<dbReference type="AlphaFoldDB" id="A0A7S4D6N5"/>
<dbReference type="InterPro" id="IPR016024">
    <property type="entry name" value="ARM-type_fold"/>
</dbReference>
<reference evidence="6" key="1">
    <citation type="submission" date="2021-01" db="EMBL/GenBank/DDBJ databases">
        <authorList>
            <person name="Corre E."/>
            <person name="Pelletier E."/>
            <person name="Niang G."/>
            <person name="Scheremetjew M."/>
            <person name="Finn R."/>
            <person name="Kale V."/>
            <person name="Holt S."/>
            <person name="Cochrane G."/>
            <person name="Meng A."/>
            <person name="Brown T."/>
            <person name="Cohen L."/>
        </authorList>
    </citation>
    <scope>NUCLEOTIDE SEQUENCE</scope>
    <source>
        <strain evidence="6">CCMP3107</strain>
    </source>
</reference>
<keyword evidence="4" id="KW-0653">Protein transport</keyword>
<evidence type="ECO:0000256" key="2">
    <source>
        <dbReference type="ARBA" id="ARBA00007991"/>
    </source>
</evidence>
<organism evidence="6">
    <name type="scientific">Heterosigma akashiwo</name>
    <name type="common">Chromophytic alga</name>
    <name type="synonym">Heterosigma carterae</name>
    <dbReference type="NCBI Taxonomy" id="2829"/>
    <lineage>
        <taxon>Eukaryota</taxon>
        <taxon>Sar</taxon>
        <taxon>Stramenopiles</taxon>
        <taxon>Ochrophyta</taxon>
        <taxon>Raphidophyceae</taxon>
        <taxon>Chattonellales</taxon>
        <taxon>Chattonellaceae</taxon>
        <taxon>Heterosigma</taxon>
    </lineage>
</organism>
<dbReference type="GO" id="GO:0005634">
    <property type="term" value="C:nucleus"/>
    <property type="evidence" value="ECO:0007669"/>
    <property type="project" value="UniProtKB-SubCell"/>
</dbReference>
<dbReference type="InterPro" id="IPR058537">
    <property type="entry name" value="TPR_TNPO3_IPO13_4th"/>
</dbReference>
<sequence>MVRRTANSLVGEYAKVLKARPELLRPLFDFLLAGLGEGADGEAASAAAGSLKAVMKRCGKLMGGALAQLAAELARARAAGALRAGAELDVLEGLCHVASGLEDPAAAAGALRALAQPLGDKLAEYASAGGETKDIKMELDRLTVVVRYTKLKIPSQMEHPTVELIQAVIPIFDGILNHIESNASAVESLCRCYKHAVRSTRKRSAPLLRPLGTQLLARFRRRPHAAYLYAASILVTELARTDEHIADLFQLCESFSIETFQQLQTFDQYTAMPDLVEEYFFFIARFLSYCPGPLLASPVVDTIVQGGIVGLQLRHREAQSGILTFFEELVSTGIETPHNKQAAEYMARLEPVLAARGAALVGGLVGAVAGALPAYALDDRDAGGSAAGVLWKLFHLSEPALRTWLVPAVNQISASVATVAEKEEFTTKLMNQADRDRFCDVIYDFARLCHQRSRKWHQR</sequence>
<dbReference type="InterPro" id="IPR011989">
    <property type="entry name" value="ARM-like"/>
</dbReference>
<dbReference type="EMBL" id="HBIU01022560">
    <property type="protein sequence ID" value="CAE0631790.1"/>
    <property type="molecule type" value="Transcribed_RNA"/>
</dbReference>
<dbReference type="Pfam" id="PF24139">
    <property type="entry name" value="TPR_TNPO3_IPO13_4th"/>
    <property type="match status" value="1"/>
</dbReference>
<evidence type="ECO:0000256" key="1">
    <source>
        <dbReference type="ARBA" id="ARBA00004123"/>
    </source>
</evidence>
<evidence type="ECO:0000313" key="6">
    <source>
        <dbReference type="EMBL" id="CAE0631790.1"/>
    </source>
</evidence>
<protein>
    <submittedName>
        <fullName evidence="6">Uncharacterized protein</fullName>
    </submittedName>
</protein>
<dbReference type="PANTHER" id="PTHR12363">
    <property type="entry name" value="TRANSPORTIN 3 AND IMPORTIN 13"/>
    <property type="match status" value="1"/>
</dbReference>
<dbReference type="GO" id="GO:0005737">
    <property type="term" value="C:cytoplasm"/>
    <property type="evidence" value="ECO:0007669"/>
    <property type="project" value="TreeGrafter"/>
</dbReference>
<dbReference type="SUPFAM" id="SSF48371">
    <property type="entry name" value="ARM repeat"/>
    <property type="match status" value="1"/>
</dbReference>
<dbReference type="InterPro" id="IPR057942">
    <property type="entry name" value="TPR_TNPO3_IPO13_3rd"/>
</dbReference>
<evidence type="ECO:0000256" key="4">
    <source>
        <dbReference type="ARBA" id="ARBA00022927"/>
    </source>
</evidence>
<dbReference type="InterPro" id="IPR051345">
    <property type="entry name" value="Importin_beta-like_NTR"/>
</dbReference>
<dbReference type="GO" id="GO:0006606">
    <property type="term" value="P:protein import into nucleus"/>
    <property type="evidence" value="ECO:0007669"/>
    <property type="project" value="TreeGrafter"/>
</dbReference>
<evidence type="ECO:0000256" key="5">
    <source>
        <dbReference type="ARBA" id="ARBA00023242"/>
    </source>
</evidence>
<comment type="similarity">
    <text evidence="2">Belongs to the importin beta family.</text>
</comment>
<comment type="subcellular location">
    <subcellularLocation>
        <location evidence="1">Nucleus</location>
    </subcellularLocation>
</comment>
<keyword evidence="5" id="KW-0539">Nucleus</keyword>
<proteinExistence type="inferred from homology"/>
<dbReference type="Gene3D" id="1.25.10.10">
    <property type="entry name" value="Leucine-rich Repeat Variant"/>
    <property type="match status" value="1"/>
</dbReference>
<name>A0A7S4D6N5_HETAK</name>
<keyword evidence="3" id="KW-0813">Transport</keyword>
<dbReference type="PANTHER" id="PTHR12363:SF33">
    <property type="entry name" value="IMPORTIN-13"/>
    <property type="match status" value="1"/>
</dbReference>
<dbReference type="Pfam" id="PF24140">
    <property type="entry name" value="TPR_TNPO3_IPO13_3rd"/>
    <property type="match status" value="1"/>
</dbReference>
<evidence type="ECO:0000256" key="3">
    <source>
        <dbReference type="ARBA" id="ARBA00022448"/>
    </source>
</evidence>
<accession>A0A7S4D6N5</accession>
<gene>
    <name evidence="6" type="ORF">HAKA00212_LOCUS10495</name>
</gene>